<gene>
    <name evidence="1" type="ORF">DSW25_00670</name>
</gene>
<comment type="caution">
    <text evidence="1">The sequence shown here is derived from an EMBL/GenBank/DDBJ whole genome shotgun (WGS) entry which is preliminary data.</text>
</comment>
<dbReference type="Proteomes" id="UP000027734">
    <property type="component" value="Unassembled WGS sequence"/>
</dbReference>
<evidence type="ECO:0000313" key="2">
    <source>
        <dbReference type="Proteomes" id="UP000027734"/>
    </source>
</evidence>
<dbReference type="AlphaFoldDB" id="A0A073INL4"/>
<sequence length="55" mass="6207">MLASKNQTLKKREMAKPTQIETGGLWLRRSFSSINAKRLVNLGGMMKTRAKKLMG</sequence>
<name>A0A073INL4_9RHOB</name>
<reference evidence="1 2" key="1">
    <citation type="submission" date="2014-01" db="EMBL/GenBank/DDBJ databases">
        <title>Sulfitobacter donghicola JCM 14565 Genome Sequencing.</title>
        <authorList>
            <person name="Lai Q."/>
            <person name="Hong Z."/>
        </authorList>
    </citation>
    <scope>NUCLEOTIDE SEQUENCE [LARGE SCALE GENOMIC DNA]</scope>
    <source>
        <strain evidence="1 2">JCM 14565</strain>
    </source>
</reference>
<dbReference type="EMBL" id="JAMC01000001">
    <property type="protein sequence ID" value="KEJ91046.1"/>
    <property type="molecule type" value="Genomic_DNA"/>
</dbReference>
<accession>A0A073INL4</accession>
<evidence type="ECO:0000313" key="1">
    <source>
        <dbReference type="EMBL" id="KEJ91046.1"/>
    </source>
</evidence>
<organism evidence="1 2">
    <name type="scientific">Sulfitobacter donghicola DSW-25 = KCTC 12864 = JCM 14565</name>
    <dbReference type="NCBI Taxonomy" id="1300350"/>
    <lineage>
        <taxon>Bacteria</taxon>
        <taxon>Pseudomonadati</taxon>
        <taxon>Pseudomonadota</taxon>
        <taxon>Alphaproteobacteria</taxon>
        <taxon>Rhodobacterales</taxon>
        <taxon>Roseobacteraceae</taxon>
        <taxon>Sulfitobacter</taxon>
    </lineage>
</organism>
<keyword evidence="2" id="KW-1185">Reference proteome</keyword>
<proteinExistence type="predicted"/>
<protein>
    <submittedName>
        <fullName evidence="1">Uncharacterized protein</fullName>
    </submittedName>
</protein>